<dbReference type="AlphaFoldDB" id="A0A382C5F3"/>
<sequence length="30" mass="3411">MFESIFLYQVNFTRATGGSGYDGREKIILP</sequence>
<organism evidence="1">
    <name type="scientific">marine metagenome</name>
    <dbReference type="NCBI Taxonomy" id="408172"/>
    <lineage>
        <taxon>unclassified sequences</taxon>
        <taxon>metagenomes</taxon>
        <taxon>ecological metagenomes</taxon>
    </lineage>
</organism>
<evidence type="ECO:0000313" key="1">
    <source>
        <dbReference type="EMBL" id="SVB20533.1"/>
    </source>
</evidence>
<gene>
    <name evidence="1" type="ORF">METZ01_LOCUS173387</name>
</gene>
<reference evidence="1" key="1">
    <citation type="submission" date="2018-05" db="EMBL/GenBank/DDBJ databases">
        <authorList>
            <person name="Lanie J.A."/>
            <person name="Ng W.-L."/>
            <person name="Kazmierczak K.M."/>
            <person name="Andrzejewski T.M."/>
            <person name="Davidsen T.M."/>
            <person name="Wayne K.J."/>
            <person name="Tettelin H."/>
            <person name="Glass J.I."/>
            <person name="Rusch D."/>
            <person name="Podicherti R."/>
            <person name="Tsui H.-C.T."/>
            <person name="Winkler M.E."/>
        </authorList>
    </citation>
    <scope>NUCLEOTIDE SEQUENCE</scope>
</reference>
<dbReference type="EMBL" id="UINC01032603">
    <property type="protein sequence ID" value="SVB20533.1"/>
    <property type="molecule type" value="Genomic_DNA"/>
</dbReference>
<name>A0A382C5F3_9ZZZZ</name>
<accession>A0A382C5F3</accession>
<proteinExistence type="predicted"/>
<protein>
    <submittedName>
        <fullName evidence="1">Uncharacterized protein</fullName>
    </submittedName>
</protein>